<comment type="caution">
    <text evidence="2">The sequence shown here is derived from an EMBL/GenBank/DDBJ whole genome shotgun (WGS) entry which is preliminary data.</text>
</comment>
<gene>
    <name evidence="2" type="ORF">CEPIT_LOCUS6683</name>
</gene>
<dbReference type="EMBL" id="CAMAPF010000033">
    <property type="protein sequence ID" value="CAH9079007.1"/>
    <property type="molecule type" value="Genomic_DNA"/>
</dbReference>
<reference evidence="2" key="1">
    <citation type="submission" date="2022-07" db="EMBL/GenBank/DDBJ databases">
        <authorList>
            <person name="Macas J."/>
            <person name="Novak P."/>
            <person name="Neumann P."/>
        </authorList>
    </citation>
    <scope>NUCLEOTIDE SEQUENCE</scope>
</reference>
<evidence type="ECO:0000313" key="3">
    <source>
        <dbReference type="Proteomes" id="UP001152523"/>
    </source>
</evidence>
<sequence>MLAASRSYTIRNKEGVDCYLYWRTGVVDVVIETDKIRRYGNVVPTAQQRKRSGAAAVVGCPRTNGEVAGGAVAEIAGGPVAKVTGGIVAKVTRGPAARPLRLENRLQPVMRSPDKLWRRSLLEDRRRRLYLVGEVFVVLGTEVSGGPAAEIDEDPAGGIGPAGGGCLTAAGGRGPATLGRGSG</sequence>
<proteinExistence type="predicted"/>
<organism evidence="2 3">
    <name type="scientific">Cuscuta epithymum</name>
    <dbReference type="NCBI Taxonomy" id="186058"/>
    <lineage>
        <taxon>Eukaryota</taxon>
        <taxon>Viridiplantae</taxon>
        <taxon>Streptophyta</taxon>
        <taxon>Embryophyta</taxon>
        <taxon>Tracheophyta</taxon>
        <taxon>Spermatophyta</taxon>
        <taxon>Magnoliopsida</taxon>
        <taxon>eudicotyledons</taxon>
        <taxon>Gunneridae</taxon>
        <taxon>Pentapetalae</taxon>
        <taxon>asterids</taxon>
        <taxon>lamiids</taxon>
        <taxon>Solanales</taxon>
        <taxon>Convolvulaceae</taxon>
        <taxon>Cuscuteae</taxon>
        <taxon>Cuscuta</taxon>
        <taxon>Cuscuta subgen. Cuscuta</taxon>
    </lineage>
</organism>
<name>A0AAV0CMN8_9ASTE</name>
<keyword evidence="3" id="KW-1185">Reference proteome</keyword>
<dbReference type="Proteomes" id="UP001152523">
    <property type="component" value="Unassembled WGS sequence"/>
</dbReference>
<feature type="compositionally biased region" description="Gly residues" evidence="1">
    <location>
        <begin position="157"/>
        <end position="183"/>
    </location>
</feature>
<feature type="region of interest" description="Disordered" evidence="1">
    <location>
        <begin position="147"/>
        <end position="183"/>
    </location>
</feature>
<evidence type="ECO:0000256" key="1">
    <source>
        <dbReference type="SAM" id="MobiDB-lite"/>
    </source>
</evidence>
<protein>
    <submittedName>
        <fullName evidence="2">Uncharacterized protein</fullName>
    </submittedName>
</protein>
<dbReference type="AlphaFoldDB" id="A0AAV0CMN8"/>
<accession>A0AAV0CMN8</accession>
<evidence type="ECO:0000313" key="2">
    <source>
        <dbReference type="EMBL" id="CAH9079007.1"/>
    </source>
</evidence>